<protein>
    <submittedName>
        <fullName evidence="2">Uncharacterized protein</fullName>
    </submittedName>
</protein>
<evidence type="ECO:0000313" key="3">
    <source>
        <dbReference type="Proteomes" id="UP000053424"/>
    </source>
</evidence>
<dbReference type="EMBL" id="KN831805">
    <property type="protein sequence ID" value="KIM36493.1"/>
    <property type="molecule type" value="Genomic_DNA"/>
</dbReference>
<dbReference type="Proteomes" id="UP000053424">
    <property type="component" value="Unassembled WGS sequence"/>
</dbReference>
<accession>A0A0C2XEX3</accession>
<keyword evidence="3" id="KW-1185">Reference proteome</keyword>
<dbReference type="OrthoDB" id="433738at2759"/>
<name>A0A0C2XEX3_HEBCY</name>
<feature type="region of interest" description="Disordered" evidence="1">
    <location>
        <begin position="1"/>
        <end position="35"/>
    </location>
</feature>
<evidence type="ECO:0000256" key="1">
    <source>
        <dbReference type="SAM" id="MobiDB-lite"/>
    </source>
</evidence>
<gene>
    <name evidence="2" type="ORF">M413DRAFT_31717</name>
</gene>
<reference evidence="3" key="2">
    <citation type="submission" date="2015-01" db="EMBL/GenBank/DDBJ databases">
        <title>Evolutionary Origins and Diversification of the Mycorrhizal Mutualists.</title>
        <authorList>
            <consortium name="DOE Joint Genome Institute"/>
            <consortium name="Mycorrhizal Genomics Consortium"/>
            <person name="Kohler A."/>
            <person name="Kuo A."/>
            <person name="Nagy L.G."/>
            <person name="Floudas D."/>
            <person name="Copeland A."/>
            <person name="Barry K.W."/>
            <person name="Cichocki N."/>
            <person name="Veneault-Fourrey C."/>
            <person name="LaButti K."/>
            <person name="Lindquist E.A."/>
            <person name="Lipzen A."/>
            <person name="Lundell T."/>
            <person name="Morin E."/>
            <person name="Murat C."/>
            <person name="Riley R."/>
            <person name="Ohm R."/>
            <person name="Sun H."/>
            <person name="Tunlid A."/>
            <person name="Henrissat B."/>
            <person name="Grigoriev I.V."/>
            <person name="Hibbett D.S."/>
            <person name="Martin F."/>
        </authorList>
    </citation>
    <scope>NUCLEOTIDE SEQUENCE [LARGE SCALE GENOMIC DNA]</scope>
    <source>
        <strain evidence="3">h7</strain>
    </source>
</reference>
<dbReference type="HOGENOM" id="CLU_2740306_0_0_1"/>
<organism evidence="2 3">
    <name type="scientific">Hebeloma cylindrosporum</name>
    <dbReference type="NCBI Taxonomy" id="76867"/>
    <lineage>
        <taxon>Eukaryota</taxon>
        <taxon>Fungi</taxon>
        <taxon>Dikarya</taxon>
        <taxon>Basidiomycota</taxon>
        <taxon>Agaricomycotina</taxon>
        <taxon>Agaricomycetes</taxon>
        <taxon>Agaricomycetidae</taxon>
        <taxon>Agaricales</taxon>
        <taxon>Agaricineae</taxon>
        <taxon>Hymenogastraceae</taxon>
        <taxon>Hebeloma</taxon>
    </lineage>
</organism>
<reference evidence="2 3" key="1">
    <citation type="submission" date="2014-04" db="EMBL/GenBank/DDBJ databases">
        <authorList>
            <consortium name="DOE Joint Genome Institute"/>
            <person name="Kuo A."/>
            <person name="Gay G."/>
            <person name="Dore J."/>
            <person name="Kohler A."/>
            <person name="Nagy L.G."/>
            <person name="Floudas D."/>
            <person name="Copeland A."/>
            <person name="Barry K.W."/>
            <person name="Cichocki N."/>
            <person name="Veneault-Fourrey C."/>
            <person name="LaButti K."/>
            <person name="Lindquist E.A."/>
            <person name="Lipzen A."/>
            <person name="Lundell T."/>
            <person name="Morin E."/>
            <person name="Murat C."/>
            <person name="Sun H."/>
            <person name="Tunlid A."/>
            <person name="Henrissat B."/>
            <person name="Grigoriev I.V."/>
            <person name="Hibbett D.S."/>
            <person name="Martin F."/>
            <person name="Nordberg H.P."/>
            <person name="Cantor M.N."/>
            <person name="Hua S.X."/>
        </authorList>
    </citation>
    <scope>NUCLEOTIDE SEQUENCE [LARGE SCALE GENOMIC DNA]</scope>
    <source>
        <strain evidence="3">h7</strain>
    </source>
</reference>
<dbReference type="AlphaFoldDB" id="A0A0C2XEX3"/>
<sequence>MGELGTGISGEELKFKEDLDRRATAGSGSEQRRKDELMRAIEARGIILRPEYHRTFPLPPAEVIPGVGLNR</sequence>
<evidence type="ECO:0000313" key="2">
    <source>
        <dbReference type="EMBL" id="KIM36493.1"/>
    </source>
</evidence>
<proteinExistence type="predicted"/>
<feature type="compositionally biased region" description="Basic and acidic residues" evidence="1">
    <location>
        <begin position="11"/>
        <end position="23"/>
    </location>
</feature>